<evidence type="ECO:0000256" key="3">
    <source>
        <dbReference type="ARBA" id="ARBA00022801"/>
    </source>
</evidence>
<keyword evidence="2" id="KW-0645">Protease</keyword>
<dbReference type="GO" id="GO:0006508">
    <property type="term" value="P:proteolysis"/>
    <property type="evidence" value="ECO:0007669"/>
    <property type="project" value="UniProtKB-KW"/>
</dbReference>
<keyword evidence="3" id="KW-0378">Hydrolase</keyword>
<proteinExistence type="inferred from homology"/>
<reference evidence="5" key="2">
    <citation type="submission" date="2021-04" db="EMBL/GenBank/DDBJ databases">
        <authorList>
            <person name="Gilroy R."/>
        </authorList>
    </citation>
    <scope>NUCLEOTIDE SEQUENCE</scope>
    <source>
        <strain evidence="5">ChiGjej1B1-98</strain>
    </source>
</reference>
<evidence type="ECO:0000256" key="2">
    <source>
        <dbReference type="ARBA" id="ARBA00022670"/>
    </source>
</evidence>
<dbReference type="AlphaFoldDB" id="A0A9D2CBR3"/>
<accession>A0A9D2CBR3</accession>
<evidence type="ECO:0000256" key="4">
    <source>
        <dbReference type="ARBA" id="ARBA00022825"/>
    </source>
</evidence>
<dbReference type="Gene3D" id="3.40.50.880">
    <property type="match status" value="1"/>
</dbReference>
<name>A0A9D2CBR3_9MICO</name>
<dbReference type="Pfam" id="PF03575">
    <property type="entry name" value="Peptidase_S51"/>
    <property type="match status" value="1"/>
</dbReference>
<dbReference type="InterPro" id="IPR029062">
    <property type="entry name" value="Class_I_gatase-like"/>
</dbReference>
<comment type="similarity">
    <text evidence="1">Belongs to the peptidase S51 family.</text>
</comment>
<protein>
    <submittedName>
        <fullName evidence="5">Type 1 glutamine amidotransferase-like domain-containing protein</fullName>
    </submittedName>
</protein>
<dbReference type="InterPro" id="IPR005320">
    <property type="entry name" value="Peptidase_S51"/>
</dbReference>
<dbReference type="CDD" id="cd03129">
    <property type="entry name" value="GAT1_Peptidase_E_like"/>
    <property type="match status" value="1"/>
</dbReference>
<sequence>MAIHLFGGGWAEDESDWTGRFFEDARARAGRTARVVCVLWSETLEEGERWHDEYLRDLGRYDADVSIVPLTAERQLQGSDLANADAIFIGGGHTPGYHAAVMPLADTVRGLVASGVPYGGFSAGAMIAGDTALLGGWRVGGVPVTPERNSERLDEVTVDAGLGLVDLVVDVHAAQEGTLSRAVAMVDAGFTEQAVAIDEKTSLIVSPGGLEVAGEGNVWAAQAGENGTRVTVLAGERAW</sequence>
<reference evidence="5" key="1">
    <citation type="journal article" date="2021" name="PeerJ">
        <title>Extensive microbial diversity within the chicken gut microbiome revealed by metagenomics and culture.</title>
        <authorList>
            <person name="Gilroy R."/>
            <person name="Ravi A."/>
            <person name="Getino M."/>
            <person name="Pursley I."/>
            <person name="Horton D.L."/>
            <person name="Alikhan N.F."/>
            <person name="Baker D."/>
            <person name="Gharbi K."/>
            <person name="Hall N."/>
            <person name="Watson M."/>
            <person name="Adriaenssens E.M."/>
            <person name="Foster-Nyarko E."/>
            <person name="Jarju S."/>
            <person name="Secka A."/>
            <person name="Antonio M."/>
            <person name="Oren A."/>
            <person name="Chaudhuri R.R."/>
            <person name="La Ragione R."/>
            <person name="Hildebrand F."/>
            <person name="Pallen M.J."/>
        </authorList>
    </citation>
    <scope>NUCLEOTIDE SEQUENCE</scope>
    <source>
        <strain evidence="5">ChiGjej1B1-98</strain>
    </source>
</reference>
<evidence type="ECO:0000313" key="5">
    <source>
        <dbReference type="EMBL" id="HIY67760.1"/>
    </source>
</evidence>
<evidence type="ECO:0000256" key="1">
    <source>
        <dbReference type="ARBA" id="ARBA00006534"/>
    </source>
</evidence>
<comment type="caution">
    <text evidence="5">The sequence shown here is derived from an EMBL/GenBank/DDBJ whole genome shotgun (WGS) entry which is preliminary data.</text>
</comment>
<dbReference type="Proteomes" id="UP000824005">
    <property type="component" value="Unassembled WGS sequence"/>
</dbReference>
<keyword evidence="5" id="KW-0315">Glutamine amidotransferase</keyword>
<dbReference type="GO" id="GO:0008236">
    <property type="term" value="F:serine-type peptidase activity"/>
    <property type="evidence" value="ECO:0007669"/>
    <property type="project" value="UniProtKB-KW"/>
</dbReference>
<gene>
    <name evidence="5" type="ORF">H9830_15960</name>
</gene>
<evidence type="ECO:0000313" key="6">
    <source>
        <dbReference type="Proteomes" id="UP000824005"/>
    </source>
</evidence>
<dbReference type="EMBL" id="DXDC01000485">
    <property type="protein sequence ID" value="HIY67760.1"/>
    <property type="molecule type" value="Genomic_DNA"/>
</dbReference>
<dbReference type="SUPFAM" id="SSF52317">
    <property type="entry name" value="Class I glutamine amidotransferase-like"/>
    <property type="match status" value="1"/>
</dbReference>
<keyword evidence="4" id="KW-0720">Serine protease</keyword>
<organism evidence="5 6">
    <name type="scientific">Candidatus Agrococcus pullicola</name>
    <dbReference type="NCBI Taxonomy" id="2838429"/>
    <lineage>
        <taxon>Bacteria</taxon>
        <taxon>Bacillati</taxon>
        <taxon>Actinomycetota</taxon>
        <taxon>Actinomycetes</taxon>
        <taxon>Micrococcales</taxon>
        <taxon>Microbacteriaceae</taxon>
        <taxon>Agrococcus</taxon>
    </lineage>
</organism>